<evidence type="ECO:0000256" key="5">
    <source>
        <dbReference type="ARBA" id="ARBA00022679"/>
    </source>
</evidence>
<dbReference type="GO" id="GO:0005968">
    <property type="term" value="C:Rab-protein geranylgeranyltransferase complex"/>
    <property type="evidence" value="ECO:0007669"/>
    <property type="project" value="TreeGrafter"/>
</dbReference>
<gene>
    <name evidence="10" type="ORF">CYY_005222</name>
</gene>
<keyword evidence="11" id="KW-1185">Reference proteome</keyword>
<dbReference type="GO" id="GO:0097354">
    <property type="term" value="P:prenylation"/>
    <property type="evidence" value="ECO:0007669"/>
    <property type="project" value="UniProtKB-UniRule"/>
</dbReference>
<evidence type="ECO:0000256" key="8">
    <source>
        <dbReference type="ARBA" id="ARBA00047658"/>
    </source>
</evidence>
<comment type="caution">
    <text evidence="10">The sequence shown here is derived from an EMBL/GenBank/DDBJ whole genome shotgun (WGS) entry which is preliminary data.</text>
</comment>
<organism evidence="10 11">
    <name type="scientific">Polysphondylium violaceum</name>
    <dbReference type="NCBI Taxonomy" id="133409"/>
    <lineage>
        <taxon>Eukaryota</taxon>
        <taxon>Amoebozoa</taxon>
        <taxon>Evosea</taxon>
        <taxon>Eumycetozoa</taxon>
        <taxon>Dictyostelia</taxon>
        <taxon>Dictyosteliales</taxon>
        <taxon>Dictyosteliaceae</taxon>
        <taxon>Polysphondylium</taxon>
    </lineage>
</organism>
<dbReference type="PROSITE" id="PS51147">
    <property type="entry name" value="PFTA"/>
    <property type="match status" value="5"/>
</dbReference>
<keyword evidence="6" id="KW-0677">Repeat</keyword>
<comment type="similarity">
    <text evidence="1 9">Belongs to the protein prenyltransferase subunit alpha family.</text>
</comment>
<evidence type="ECO:0000256" key="4">
    <source>
        <dbReference type="ARBA" id="ARBA00022602"/>
    </source>
</evidence>
<comment type="function">
    <text evidence="9">Catalyzes the transfer of a geranyl-geranyl moiety from geranyl-geranyl pyrophosphate to cysteines occuring in specific C-terminal amino acid sequences.</text>
</comment>
<evidence type="ECO:0000256" key="6">
    <source>
        <dbReference type="ARBA" id="ARBA00022737"/>
    </source>
</evidence>
<evidence type="ECO:0000256" key="3">
    <source>
        <dbReference type="ARBA" id="ARBA00014772"/>
    </source>
</evidence>
<name>A0A8J4PVF6_9MYCE</name>
<evidence type="ECO:0000256" key="7">
    <source>
        <dbReference type="ARBA" id="ARBA00031267"/>
    </source>
</evidence>
<evidence type="ECO:0000256" key="9">
    <source>
        <dbReference type="RuleBase" id="RU367120"/>
    </source>
</evidence>
<dbReference type="Gene3D" id="1.25.40.120">
    <property type="entry name" value="Protein prenylyltransferase"/>
    <property type="match status" value="1"/>
</dbReference>
<dbReference type="AlphaFoldDB" id="A0A8J4PVF6"/>
<dbReference type="OrthoDB" id="1658at2759"/>
<evidence type="ECO:0000256" key="1">
    <source>
        <dbReference type="ARBA" id="ARBA00006734"/>
    </source>
</evidence>
<reference evidence="10" key="1">
    <citation type="submission" date="2020-01" db="EMBL/GenBank/DDBJ databases">
        <title>Development of genomics and gene disruption for Polysphondylium violaceum indicates a role for the polyketide synthase stlB in stalk morphogenesis.</title>
        <authorList>
            <person name="Narita B."/>
            <person name="Kawabe Y."/>
            <person name="Kin K."/>
            <person name="Saito T."/>
            <person name="Gibbs R."/>
            <person name="Kuspa A."/>
            <person name="Muzny D."/>
            <person name="Queller D."/>
            <person name="Richards S."/>
            <person name="Strassman J."/>
            <person name="Sucgang R."/>
            <person name="Worley K."/>
            <person name="Schaap P."/>
        </authorList>
    </citation>
    <scope>NUCLEOTIDE SEQUENCE</scope>
    <source>
        <strain evidence="10">QSvi11</strain>
    </source>
</reference>
<dbReference type="Pfam" id="PF01239">
    <property type="entry name" value="PPTA"/>
    <property type="match status" value="5"/>
</dbReference>
<keyword evidence="5 9" id="KW-0808">Transferase</keyword>
<evidence type="ECO:0000256" key="2">
    <source>
        <dbReference type="ARBA" id="ARBA00012656"/>
    </source>
</evidence>
<dbReference type="EMBL" id="AJWJ01000202">
    <property type="protein sequence ID" value="KAF2073474.1"/>
    <property type="molecule type" value="Genomic_DNA"/>
</dbReference>
<dbReference type="Proteomes" id="UP000695562">
    <property type="component" value="Unassembled WGS sequence"/>
</dbReference>
<dbReference type="EC" id="2.5.1.60" evidence="2 9"/>
<evidence type="ECO:0000313" key="11">
    <source>
        <dbReference type="Proteomes" id="UP000695562"/>
    </source>
</evidence>
<dbReference type="PANTHER" id="PTHR11129">
    <property type="entry name" value="PROTEIN FARNESYLTRANSFERASE ALPHA SUBUNIT/RAB GERANYLGERANYL TRANSFERASE ALPHA SUBUNIT"/>
    <property type="match status" value="1"/>
</dbReference>
<sequence>MHGVLKVRTTEEKAKAARILELKKIEEYNSIVKKYTDNRESEQGKYNETSLSLSQKVLEENPEFYSVWNYRKSIFNQFKETKENEELQKLYLNEMKFIEECIQRFPKSYWIWYHRKWISLKLDSCDWERETKLCSKLLNLDLRNFHCWSYRRFIIQHSNIPLEKELEYTTTKIEQNFSNYSSWHQRSSILPKIYTDAEEFIAKLQEEFEFVRNATFTEPKDSSSWIYHKWLVHTIKQIPNSNYIDILKNELEQTNELIELEPDCKWPILISLLLKIEIGAYPQDELKDQINLLIKLDNDHINYYKSLFNKI</sequence>
<dbReference type="SUPFAM" id="SSF48439">
    <property type="entry name" value="Protein prenylyltransferase"/>
    <property type="match status" value="1"/>
</dbReference>
<protein>
    <recommendedName>
        <fullName evidence="3 9">Geranylgeranyl transferase type-2 subunit alpha</fullName>
        <ecNumber evidence="2 9">2.5.1.60</ecNumber>
    </recommendedName>
    <alternativeName>
        <fullName evidence="7 9">Geranylgeranyl transferase type II subunit alpha</fullName>
    </alternativeName>
</protein>
<dbReference type="PANTHER" id="PTHR11129:SF2">
    <property type="entry name" value="GERANYLGERANYL TRANSFERASE TYPE-2 SUBUNIT ALPHA"/>
    <property type="match status" value="1"/>
</dbReference>
<evidence type="ECO:0000313" key="10">
    <source>
        <dbReference type="EMBL" id="KAF2073474.1"/>
    </source>
</evidence>
<accession>A0A8J4PVF6</accession>
<dbReference type="GO" id="GO:0004663">
    <property type="term" value="F:Rab geranylgeranyltransferase activity"/>
    <property type="evidence" value="ECO:0007669"/>
    <property type="project" value="UniProtKB-UniRule"/>
</dbReference>
<comment type="catalytic activity">
    <reaction evidence="8 9">
        <text>geranylgeranyl diphosphate + L-cysteinyl-[protein] = S-geranylgeranyl-L-cysteinyl-[protein] + diphosphate</text>
        <dbReference type="Rhea" id="RHEA:21240"/>
        <dbReference type="Rhea" id="RHEA-COMP:10131"/>
        <dbReference type="Rhea" id="RHEA-COMP:11537"/>
        <dbReference type="ChEBI" id="CHEBI:29950"/>
        <dbReference type="ChEBI" id="CHEBI:33019"/>
        <dbReference type="ChEBI" id="CHEBI:57533"/>
        <dbReference type="ChEBI" id="CHEBI:86021"/>
        <dbReference type="EC" id="2.5.1.60"/>
    </reaction>
</comment>
<dbReference type="FunFam" id="1.25.40.120:FF:000035">
    <property type="entry name" value="Geranylgeranyl transferase type-2 subunit alpha"/>
    <property type="match status" value="1"/>
</dbReference>
<keyword evidence="4 9" id="KW-0637">Prenyltransferase</keyword>
<dbReference type="InterPro" id="IPR002088">
    <property type="entry name" value="Prenyl_trans_a"/>
</dbReference>
<proteinExistence type="inferred from homology"/>